<dbReference type="Pfam" id="PF00583">
    <property type="entry name" value="Acetyltransf_1"/>
    <property type="match status" value="1"/>
</dbReference>
<dbReference type="InterPro" id="IPR016181">
    <property type="entry name" value="Acyl_CoA_acyltransferase"/>
</dbReference>
<name>A0AAE3E799_9FIRM</name>
<dbReference type="InterPro" id="IPR000182">
    <property type="entry name" value="GNAT_dom"/>
</dbReference>
<dbReference type="Gene3D" id="3.40.630.30">
    <property type="match status" value="1"/>
</dbReference>
<sequence>MITNLYRLPKLEDRKDTIQIKRAFAGDKGAILNFIKSNFSDSWVYEAEHAIMQEVPKCFIAVEDKKVIGFACYDSSAKGFFGPIGVHPDYRGKNVGQSLLLRTLYAMKEYGYGYAVIGWVGDAEMFYRKTVDAEFIKGGNPENSVYSNMIFMS</sequence>
<protein>
    <submittedName>
        <fullName evidence="2">GNAT family N-acetyltransferase</fullName>
    </submittedName>
</protein>
<dbReference type="EMBL" id="JAJEQN010000074">
    <property type="protein sequence ID" value="MCC2223115.1"/>
    <property type="molecule type" value="Genomic_DNA"/>
</dbReference>
<dbReference type="CDD" id="cd04301">
    <property type="entry name" value="NAT_SF"/>
    <property type="match status" value="1"/>
</dbReference>
<gene>
    <name evidence="2" type="ORF">LKD48_16080</name>
</gene>
<organism evidence="2 3">
    <name type="scientific">Anthropogastromicrobium aceti</name>
    <dbReference type="NCBI Taxonomy" id="2981768"/>
    <lineage>
        <taxon>Bacteria</taxon>
        <taxon>Bacillati</taxon>
        <taxon>Bacillota</taxon>
        <taxon>Clostridia</taxon>
        <taxon>Lachnospirales</taxon>
        <taxon>Lachnospiraceae</taxon>
        <taxon>Anthropogastromicrobium</taxon>
    </lineage>
</organism>
<dbReference type="SUPFAM" id="SSF55729">
    <property type="entry name" value="Acyl-CoA N-acyltransferases (Nat)"/>
    <property type="match status" value="1"/>
</dbReference>
<dbReference type="GO" id="GO:0016747">
    <property type="term" value="F:acyltransferase activity, transferring groups other than amino-acyl groups"/>
    <property type="evidence" value="ECO:0007669"/>
    <property type="project" value="InterPro"/>
</dbReference>
<feature type="domain" description="N-acetyltransferase" evidence="1">
    <location>
        <begin position="18"/>
        <end position="153"/>
    </location>
</feature>
<evidence type="ECO:0000313" key="2">
    <source>
        <dbReference type="EMBL" id="MCC2223115.1"/>
    </source>
</evidence>
<comment type="caution">
    <text evidence="2">The sequence shown here is derived from an EMBL/GenBank/DDBJ whole genome shotgun (WGS) entry which is preliminary data.</text>
</comment>
<keyword evidence="3" id="KW-1185">Reference proteome</keyword>
<reference evidence="2 3" key="1">
    <citation type="submission" date="2021-10" db="EMBL/GenBank/DDBJ databases">
        <title>Anaerobic single-cell dispensing facilitates the cultivation of human gut bacteria.</title>
        <authorList>
            <person name="Afrizal A."/>
        </authorList>
    </citation>
    <scope>NUCLEOTIDE SEQUENCE [LARGE SCALE GENOMIC DNA]</scope>
    <source>
        <strain evidence="2 3">CLA-AA-H224</strain>
    </source>
</reference>
<evidence type="ECO:0000313" key="3">
    <source>
        <dbReference type="Proteomes" id="UP001198200"/>
    </source>
</evidence>
<dbReference type="PROSITE" id="PS51186">
    <property type="entry name" value="GNAT"/>
    <property type="match status" value="1"/>
</dbReference>
<proteinExistence type="predicted"/>
<dbReference type="AlphaFoldDB" id="A0AAE3E799"/>
<accession>A0AAE3E799</accession>
<dbReference type="RefSeq" id="WP_308732604.1">
    <property type="nucleotide sequence ID" value="NZ_JAJEQN010000074.1"/>
</dbReference>
<evidence type="ECO:0000259" key="1">
    <source>
        <dbReference type="PROSITE" id="PS51186"/>
    </source>
</evidence>
<dbReference type="Proteomes" id="UP001198200">
    <property type="component" value="Unassembled WGS sequence"/>
</dbReference>